<proteinExistence type="predicted"/>
<sequence>MRVFTASDGRAYRWILGALTCWLKPDDGSDVEIARYHPRKLGIFGKARKAFLEVSPDGVPILDELIMTFIWVEMRRRDREKPTKTRGTAK</sequence>
<protein>
    <submittedName>
        <fullName evidence="1">Uncharacterized protein</fullName>
    </submittedName>
</protein>
<dbReference type="EMBL" id="MU277209">
    <property type="protein sequence ID" value="KAI0062123.1"/>
    <property type="molecule type" value="Genomic_DNA"/>
</dbReference>
<comment type="caution">
    <text evidence="1">The sequence shown here is derived from an EMBL/GenBank/DDBJ whole genome shotgun (WGS) entry which is preliminary data.</text>
</comment>
<evidence type="ECO:0000313" key="2">
    <source>
        <dbReference type="Proteomes" id="UP000814140"/>
    </source>
</evidence>
<reference evidence="1" key="1">
    <citation type="submission" date="2021-03" db="EMBL/GenBank/DDBJ databases">
        <authorList>
            <consortium name="DOE Joint Genome Institute"/>
            <person name="Ahrendt S."/>
            <person name="Looney B.P."/>
            <person name="Miyauchi S."/>
            <person name="Morin E."/>
            <person name="Drula E."/>
            <person name="Courty P.E."/>
            <person name="Chicoki N."/>
            <person name="Fauchery L."/>
            <person name="Kohler A."/>
            <person name="Kuo A."/>
            <person name="Labutti K."/>
            <person name="Pangilinan J."/>
            <person name="Lipzen A."/>
            <person name="Riley R."/>
            <person name="Andreopoulos W."/>
            <person name="He G."/>
            <person name="Johnson J."/>
            <person name="Barry K.W."/>
            <person name="Grigoriev I.V."/>
            <person name="Nagy L."/>
            <person name="Hibbett D."/>
            <person name="Henrissat B."/>
            <person name="Matheny P.B."/>
            <person name="Labbe J."/>
            <person name="Martin F."/>
        </authorList>
    </citation>
    <scope>NUCLEOTIDE SEQUENCE</scope>
    <source>
        <strain evidence="1">HHB10654</strain>
    </source>
</reference>
<gene>
    <name evidence="1" type="ORF">BV25DRAFT_1825987</name>
</gene>
<keyword evidence="2" id="KW-1185">Reference proteome</keyword>
<name>A0ACB8T1Y4_9AGAM</name>
<reference evidence="1" key="2">
    <citation type="journal article" date="2022" name="New Phytol.">
        <title>Evolutionary transition to the ectomycorrhizal habit in the genomes of a hyperdiverse lineage of mushroom-forming fungi.</title>
        <authorList>
            <person name="Looney B."/>
            <person name="Miyauchi S."/>
            <person name="Morin E."/>
            <person name="Drula E."/>
            <person name="Courty P.E."/>
            <person name="Kohler A."/>
            <person name="Kuo A."/>
            <person name="LaButti K."/>
            <person name="Pangilinan J."/>
            <person name="Lipzen A."/>
            <person name="Riley R."/>
            <person name="Andreopoulos W."/>
            <person name="He G."/>
            <person name="Johnson J."/>
            <person name="Nolan M."/>
            <person name="Tritt A."/>
            <person name="Barry K.W."/>
            <person name="Grigoriev I.V."/>
            <person name="Nagy L.G."/>
            <person name="Hibbett D."/>
            <person name="Henrissat B."/>
            <person name="Matheny P.B."/>
            <person name="Labbe J."/>
            <person name="Martin F.M."/>
        </authorList>
    </citation>
    <scope>NUCLEOTIDE SEQUENCE</scope>
    <source>
        <strain evidence="1">HHB10654</strain>
    </source>
</reference>
<accession>A0ACB8T1Y4</accession>
<evidence type="ECO:0000313" key="1">
    <source>
        <dbReference type="EMBL" id="KAI0062123.1"/>
    </source>
</evidence>
<organism evidence="1 2">
    <name type="scientific">Artomyces pyxidatus</name>
    <dbReference type="NCBI Taxonomy" id="48021"/>
    <lineage>
        <taxon>Eukaryota</taxon>
        <taxon>Fungi</taxon>
        <taxon>Dikarya</taxon>
        <taxon>Basidiomycota</taxon>
        <taxon>Agaricomycotina</taxon>
        <taxon>Agaricomycetes</taxon>
        <taxon>Russulales</taxon>
        <taxon>Auriscalpiaceae</taxon>
        <taxon>Artomyces</taxon>
    </lineage>
</organism>
<dbReference type="Proteomes" id="UP000814140">
    <property type="component" value="Unassembled WGS sequence"/>
</dbReference>